<dbReference type="PANTHER" id="PTHR42709">
    <property type="entry name" value="ALKALINE PHOSPHATASE LIKE PROTEIN"/>
    <property type="match status" value="1"/>
</dbReference>
<name>A0ABY9KWZ7_9BACI</name>
<keyword evidence="5" id="KW-1185">Reference proteome</keyword>
<feature type="transmembrane region" description="Helical" evidence="2">
    <location>
        <begin position="125"/>
        <end position="149"/>
    </location>
</feature>
<proteinExistence type="inferred from homology"/>
<keyword evidence="2" id="KW-0812">Transmembrane</keyword>
<accession>A0ABY9KWZ7</accession>
<dbReference type="RefSeq" id="WP_348029189.1">
    <property type="nucleotide sequence ID" value="NZ_CP129113.1"/>
</dbReference>
<gene>
    <name evidence="4" type="ORF">QR721_04000</name>
</gene>
<feature type="transmembrane region" description="Helical" evidence="2">
    <location>
        <begin position="169"/>
        <end position="190"/>
    </location>
</feature>
<evidence type="ECO:0000259" key="3">
    <source>
        <dbReference type="Pfam" id="PF09335"/>
    </source>
</evidence>
<feature type="transmembrane region" description="Helical" evidence="2">
    <location>
        <begin position="12"/>
        <end position="31"/>
    </location>
</feature>
<evidence type="ECO:0000256" key="1">
    <source>
        <dbReference type="ARBA" id="ARBA00010792"/>
    </source>
</evidence>
<feature type="domain" description="VTT" evidence="3">
    <location>
        <begin position="32"/>
        <end position="156"/>
    </location>
</feature>
<evidence type="ECO:0000313" key="5">
    <source>
        <dbReference type="Proteomes" id="UP001180087"/>
    </source>
</evidence>
<evidence type="ECO:0000313" key="4">
    <source>
        <dbReference type="EMBL" id="WLV25401.1"/>
    </source>
</evidence>
<dbReference type="EMBL" id="CP129113">
    <property type="protein sequence ID" value="WLV25401.1"/>
    <property type="molecule type" value="Genomic_DNA"/>
</dbReference>
<keyword evidence="2" id="KW-1133">Transmembrane helix</keyword>
<protein>
    <submittedName>
        <fullName evidence="4">DedA family protein</fullName>
    </submittedName>
</protein>
<feature type="transmembrane region" description="Helical" evidence="2">
    <location>
        <begin position="51"/>
        <end position="73"/>
    </location>
</feature>
<comment type="similarity">
    <text evidence="1">Belongs to the DedA family.</text>
</comment>
<dbReference type="InterPro" id="IPR032816">
    <property type="entry name" value="VTT_dom"/>
</dbReference>
<sequence>MNMDTVMNYIQSYGHFMIFLFMFFGIVGIPAPEESLVFFIGVLIAQHRMAAVSSASWALLGVFAGMIFAYAGGRLVGYPLLNKFGKYIGVTRERWEKAKHKLENNVNRTILFGFYMPGIRQISPYLAGIANVGVIRFVILSAIGSILWIVPFLLAGFFIGRTFNINPDYVPFIGLLFLAVFIVYVLVKWLRKRKKKRKRL</sequence>
<dbReference type="PANTHER" id="PTHR42709:SF9">
    <property type="entry name" value="ALKALINE PHOSPHATASE LIKE PROTEIN"/>
    <property type="match status" value="1"/>
</dbReference>
<evidence type="ECO:0000256" key="2">
    <source>
        <dbReference type="SAM" id="Phobius"/>
    </source>
</evidence>
<keyword evidence="2" id="KW-0472">Membrane</keyword>
<dbReference type="Pfam" id="PF09335">
    <property type="entry name" value="VTT_dom"/>
    <property type="match status" value="1"/>
</dbReference>
<dbReference type="InterPro" id="IPR051311">
    <property type="entry name" value="DedA_domain"/>
</dbReference>
<reference evidence="4" key="1">
    <citation type="submission" date="2023-06" db="EMBL/GenBank/DDBJ databases">
        <title>A Treasure from Seagulls: Isolation and Description of Aciduricobacillus qingdaonensis gen. nov., sp. nov., a Rare Obligately Uric Acid-utilizing Member in the Family Bacillaceae.</title>
        <authorList>
            <person name="Liu W."/>
            <person name="Wang B."/>
        </authorList>
    </citation>
    <scope>NUCLEOTIDE SEQUENCE</scope>
    <source>
        <strain evidence="4">44XB</strain>
    </source>
</reference>
<organism evidence="4 5">
    <name type="scientific">Aciduricibacillus chroicocephali</name>
    <dbReference type="NCBI Taxonomy" id="3054939"/>
    <lineage>
        <taxon>Bacteria</taxon>
        <taxon>Bacillati</taxon>
        <taxon>Bacillota</taxon>
        <taxon>Bacilli</taxon>
        <taxon>Bacillales</taxon>
        <taxon>Bacillaceae</taxon>
        <taxon>Aciduricibacillus</taxon>
    </lineage>
</organism>
<dbReference type="Proteomes" id="UP001180087">
    <property type="component" value="Chromosome"/>
</dbReference>